<dbReference type="EMBL" id="CM045764">
    <property type="protein sequence ID" value="KAI8006481.1"/>
    <property type="molecule type" value="Genomic_DNA"/>
</dbReference>
<proteinExistence type="predicted"/>
<accession>A0ACC0H0D2</accession>
<sequence>MTLGCTTVMEACYNSRRYVLLMKAKKLLQILLTMNFLGLSGQIQFDPEEFNSSAFDILNIAGTGSPGIGYWSNYSGLSVVAPETLYTEAPNTSTGNQHLNIVIWPGETPKQPRGWVFPNNGKPLQIAVPNRVSYKQFVAKEKGPPGVKGYCIDVFEAAVNLLPYAAPHI</sequence>
<dbReference type="Proteomes" id="UP001060215">
    <property type="component" value="Chromosome 7"/>
</dbReference>
<comment type="caution">
    <text evidence="1">The sequence shown here is derived from an EMBL/GenBank/DDBJ whole genome shotgun (WGS) entry which is preliminary data.</text>
</comment>
<name>A0ACC0H0D2_9ERIC</name>
<evidence type="ECO:0000313" key="1">
    <source>
        <dbReference type="EMBL" id="KAI8006481.1"/>
    </source>
</evidence>
<reference evidence="1 2" key="1">
    <citation type="journal article" date="2022" name="Plant J.">
        <title>Chromosome-level genome of Camellia lanceoleosa provides a valuable resource for understanding genome evolution and self-incompatibility.</title>
        <authorList>
            <person name="Gong W."/>
            <person name="Xiao S."/>
            <person name="Wang L."/>
            <person name="Liao Z."/>
            <person name="Chang Y."/>
            <person name="Mo W."/>
            <person name="Hu G."/>
            <person name="Li W."/>
            <person name="Zhao G."/>
            <person name="Zhu H."/>
            <person name="Hu X."/>
            <person name="Ji K."/>
            <person name="Xiang X."/>
            <person name="Song Q."/>
            <person name="Yuan D."/>
            <person name="Jin S."/>
            <person name="Zhang L."/>
        </authorList>
    </citation>
    <scope>NUCLEOTIDE SEQUENCE [LARGE SCALE GENOMIC DNA]</scope>
    <source>
        <strain evidence="1">SQ_2022a</strain>
    </source>
</reference>
<protein>
    <submittedName>
        <fullName evidence="1">Glutamate receptor 3.4</fullName>
    </submittedName>
</protein>
<gene>
    <name evidence="1" type="ORF">LOK49_LG07G02488</name>
</gene>
<evidence type="ECO:0000313" key="2">
    <source>
        <dbReference type="Proteomes" id="UP001060215"/>
    </source>
</evidence>
<keyword evidence="1" id="KW-0675">Receptor</keyword>
<organism evidence="1 2">
    <name type="scientific">Camellia lanceoleosa</name>
    <dbReference type="NCBI Taxonomy" id="1840588"/>
    <lineage>
        <taxon>Eukaryota</taxon>
        <taxon>Viridiplantae</taxon>
        <taxon>Streptophyta</taxon>
        <taxon>Embryophyta</taxon>
        <taxon>Tracheophyta</taxon>
        <taxon>Spermatophyta</taxon>
        <taxon>Magnoliopsida</taxon>
        <taxon>eudicotyledons</taxon>
        <taxon>Gunneridae</taxon>
        <taxon>Pentapetalae</taxon>
        <taxon>asterids</taxon>
        <taxon>Ericales</taxon>
        <taxon>Theaceae</taxon>
        <taxon>Camellia</taxon>
    </lineage>
</organism>
<keyword evidence="2" id="KW-1185">Reference proteome</keyword>